<dbReference type="OrthoDB" id="2017782at2759"/>
<name>A0A427YGD7_9TREE</name>
<feature type="compositionally biased region" description="Polar residues" evidence="1">
    <location>
        <begin position="428"/>
        <end position="437"/>
    </location>
</feature>
<sequence length="590" mass="65015">MLDIVPPEVLSRIALHVSAETSLPPVNLLLTSHAIHSSLCASNNPNLYASIFRSSFDVSAAQRRVGSLNAVDLTRELRRRMGALARLGWMVRTGDVRGVGDDQLWVIYVMLIENDGKNLQHLLAPRGEVHLPTFLQLYHEQHLLAAAVEPGFPAETVGRSLAIWIAWLLSGYARTPEERDERLFVLRPYVFAAQQYEPYFAPWTMHNLPLSISSPTMPKSNPFIADLSPKTRRVEIEWYGRQLELSPPILTHAAILRFFTKKTPAEIVVAESDPSGPAPLAPIMAVAAAQAAAMGGLALPGLNPTDMAMDIDDISDDSSESSGVMDRLTDLVSDSQLHDRDFERLRRCFDPLTCLGMPRTAWRGMLDGCWEGNFSFFEFEAFREMVAGQSRALYEGPFGEQAQVWKLKETYVRPIGSARGNKGKGKASAQTEAQTGAKSPPGLPLNGPMTNAGFPTDQPSSTSAGLASAAAEAATVRETIQRQVEAIPGFEVVPDDELDEMLSHPDEEAGLEMLLTGTGHSAWGRFILKGRVRAWDGMASLVKEYAPDSRGKWIYRGYVLAGDVFVGRWRDTFTPEAFVGYEGTFILNRR</sequence>
<comment type="caution">
    <text evidence="2">The sequence shown here is derived from an EMBL/GenBank/DDBJ whole genome shotgun (WGS) entry which is preliminary data.</text>
</comment>
<organism evidence="2 3">
    <name type="scientific">Saitozyma podzolica</name>
    <dbReference type="NCBI Taxonomy" id="1890683"/>
    <lineage>
        <taxon>Eukaryota</taxon>
        <taxon>Fungi</taxon>
        <taxon>Dikarya</taxon>
        <taxon>Basidiomycota</taxon>
        <taxon>Agaricomycotina</taxon>
        <taxon>Tremellomycetes</taxon>
        <taxon>Tremellales</taxon>
        <taxon>Trimorphomycetaceae</taxon>
        <taxon>Saitozyma</taxon>
    </lineage>
</organism>
<evidence type="ECO:0008006" key="4">
    <source>
        <dbReference type="Google" id="ProtNLM"/>
    </source>
</evidence>
<reference evidence="2 3" key="1">
    <citation type="submission" date="2018-11" db="EMBL/GenBank/DDBJ databases">
        <title>Genome sequence of Saitozyma podzolica DSM 27192.</title>
        <authorList>
            <person name="Aliyu H."/>
            <person name="Gorte O."/>
            <person name="Ochsenreither K."/>
        </authorList>
    </citation>
    <scope>NUCLEOTIDE SEQUENCE [LARGE SCALE GENOMIC DNA]</scope>
    <source>
        <strain evidence="2 3">DSM 27192</strain>
    </source>
</reference>
<gene>
    <name evidence="2" type="ORF">EHS25_001474</name>
</gene>
<evidence type="ECO:0000256" key="1">
    <source>
        <dbReference type="SAM" id="MobiDB-lite"/>
    </source>
</evidence>
<accession>A0A427YGD7</accession>
<feature type="region of interest" description="Disordered" evidence="1">
    <location>
        <begin position="416"/>
        <end position="467"/>
    </location>
</feature>
<dbReference type="Proteomes" id="UP000279259">
    <property type="component" value="Unassembled WGS sequence"/>
</dbReference>
<keyword evidence="3" id="KW-1185">Reference proteome</keyword>
<evidence type="ECO:0000313" key="2">
    <source>
        <dbReference type="EMBL" id="RSH90140.1"/>
    </source>
</evidence>
<dbReference type="EMBL" id="RSCD01000011">
    <property type="protein sequence ID" value="RSH90140.1"/>
    <property type="molecule type" value="Genomic_DNA"/>
</dbReference>
<protein>
    <recommendedName>
        <fullName evidence="4">F-box domain-containing protein</fullName>
    </recommendedName>
</protein>
<dbReference type="AlphaFoldDB" id="A0A427YGD7"/>
<proteinExistence type="predicted"/>
<evidence type="ECO:0000313" key="3">
    <source>
        <dbReference type="Proteomes" id="UP000279259"/>
    </source>
</evidence>